<accession>A0A2G3DTN0</accession>
<feature type="domain" description="BF1531-like N-terminal" evidence="1">
    <location>
        <begin position="34"/>
        <end position="228"/>
    </location>
</feature>
<dbReference type="RefSeq" id="WP_099392329.1">
    <property type="nucleotide sequence ID" value="NZ_PDYF01000025.1"/>
</dbReference>
<dbReference type="NCBIfam" id="TIGR01686">
    <property type="entry name" value="FkbH"/>
    <property type="match status" value="1"/>
</dbReference>
<reference evidence="2 3" key="1">
    <citation type="submission" date="2017-10" db="EMBL/GenBank/DDBJ databases">
        <title>Resolving the taxonomy of Roseburia spp., Eubacterium rectale and Agathobacter spp. through phylogenomic analysis.</title>
        <authorList>
            <person name="Sheridan P.O."/>
            <person name="Walker A.W."/>
            <person name="Duncan S.H."/>
            <person name="Scott K.P."/>
            <person name="Toole P.W.O."/>
            <person name="Luis P."/>
            <person name="Flint H.J."/>
        </authorList>
    </citation>
    <scope>NUCLEOTIDE SEQUENCE [LARGE SCALE GENOMIC DNA]</scope>
    <source>
        <strain evidence="2 3">JK626</strain>
    </source>
</reference>
<dbReference type="InterPro" id="IPR010033">
    <property type="entry name" value="HAD_SF_ppase_IIIC"/>
</dbReference>
<sequence>MDCFNYPIDVKTLRRKKASIRRTLLEQPNLIEKKIAVLGGSTTNEVVDQLELFLLSYGIKADFYQSEYGKYWEDAMFGSPELDGFEPDIIFIHTNWRNIIDFPQMNMDKTQVDDMLEAEYQRFEGMWQRLSEIFNCPIIQNNFERPNYRLMGNRDVWDYRGRANFVSRLNQKFYEYADGHTGFYINDIDYLAADFGISQWNDAKYWNMYKCINMDAIPYIAQSVAFIIKSIYGRNKKVLALDLDNTLWGGIVGDDGVEGIKIGPEVPQGQVYAEFQQYCKNLKDIGAVLAVDSKNEEVNALAGLNHPDGVLRPDDFVDIKANWEPKDRNLEQMASELTLGVDSFVFADDNPAEREIVSAQLPGVAVPAMDGAENYIKVLDHSGYFEVTNLSAEDMKKTDMYHAKAEASKAKAAFADYSDYLKSLDMKATITGFEPIIVQRVAQLTNKSNQFNLTTLRCSEDDIRTMEESDDYICMAGRLVDKFADNGIVTVVAGKIVGDSLDISLWLMSCRVLKRGMEDLMMNQLVAEARAKGINKIVGHYYPTPKNAMVQNFFDDYGFSLADTDDAGNKKWELNVGDYSEKVSYIENEILN</sequence>
<evidence type="ECO:0000259" key="1">
    <source>
        <dbReference type="Pfam" id="PF21211"/>
    </source>
</evidence>
<dbReference type="Gene3D" id="3.40.50.1000">
    <property type="entry name" value="HAD superfamily/HAD-like"/>
    <property type="match status" value="1"/>
</dbReference>
<dbReference type="InterPro" id="IPR036514">
    <property type="entry name" value="SGNH_hydro_sf"/>
</dbReference>
<proteinExistence type="predicted"/>
<dbReference type="InterPro" id="IPR036412">
    <property type="entry name" value="HAD-like_sf"/>
</dbReference>
<dbReference type="InterPro" id="IPR010037">
    <property type="entry name" value="FkbH_domain"/>
</dbReference>
<evidence type="ECO:0000313" key="3">
    <source>
        <dbReference type="Proteomes" id="UP000225889"/>
    </source>
</evidence>
<name>A0A2G3DTN0_9FIRM</name>
<dbReference type="Pfam" id="PF21211">
    <property type="entry name" value="FkbH_N"/>
    <property type="match status" value="1"/>
</dbReference>
<organism evidence="2 3">
    <name type="scientific">Pseudobutyrivibrio ruminis</name>
    <dbReference type="NCBI Taxonomy" id="46206"/>
    <lineage>
        <taxon>Bacteria</taxon>
        <taxon>Bacillati</taxon>
        <taxon>Bacillota</taxon>
        <taxon>Clostridia</taxon>
        <taxon>Lachnospirales</taxon>
        <taxon>Lachnospiraceae</taxon>
        <taxon>Pseudobutyrivibrio</taxon>
    </lineage>
</organism>
<dbReference type="Proteomes" id="UP000225889">
    <property type="component" value="Unassembled WGS sequence"/>
</dbReference>
<dbReference type="InterPro" id="IPR049369">
    <property type="entry name" value="BF1531-like_N"/>
</dbReference>
<dbReference type="SUPFAM" id="SSF56784">
    <property type="entry name" value="HAD-like"/>
    <property type="match status" value="1"/>
</dbReference>
<dbReference type="InterPro" id="IPR023214">
    <property type="entry name" value="HAD_sf"/>
</dbReference>
<dbReference type="GO" id="GO:0016787">
    <property type="term" value="F:hydrolase activity"/>
    <property type="evidence" value="ECO:0007669"/>
    <property type="project" value="UniProtKB-KW"/>
</dbReference>
<gene>
    <name evidence="2" type="ORF">CSX01_10310</name>
</gene>
<comment type="caution">
    <text evidence="2">The sequence shown here is derived from an EMBL/GenBank/DDBJ whole genome shotgun (WGS) entry which is preliminary data.</text>
</comment>
<evidence type="ECO:0000313" key="2">
    <source>
        <dbReference type="EMBL" id="PHU34378.1"/>
    </source>
</evidence>
<dbReference type="NCBIfam" id="TIGR01681">
    <property type="entry name" value="HAD-SF-IIIC"/>
    <property type="match status" value="1"/>
</dbReference>
<reference evidence="2 3" key="2">
    <citation type="submission" date="2017-10" db="EMBL/GenBank/DDBJ databases">
        <authorList>
            <person name="Banno H."/>
            <person name="Chua N.-H."/>
        </authorList>
    </citation>
    <scope>NUCLEOTIDE SEQUENCE [LARGE SCALE GENOMIC DNA]</scope>
    <source>
        <strain evidence="2 3">JK626</strain>
    </source>
</reference>
<keyword evidence="2" id="KW-0378">Hydrolase</keyword>
<dbReference type="AlphaFoldDB" id="A0A2G3DTN0"/>
<protein>
    <submittedName>
        <fullName evidence="2">HAD family hydrolase</fullName>
    </submittedName>
</protein>
<dbReference type="EMBL" id="PDYF01000025">
    <property type="protein sequence ID" value="PHU34378.1"/>
    <property type="molecule type" value="Genomic_DNA"/>
</dbReference>
<dbReference type="Gene3D" id="3.40.50.1110">
    <property type="entry name" value="SGNH hydrolase"/>
    <property type="match status" value="1"/>
</dbReference>